<dbReference type="PANTHER" id="PTHR48006:SF84">
    <property type="entry name" value="REPEAT TRANSMEMBRANE PROTEIN KINASE, PUTATIVE, EXPRESSED-RELATED"/>
    <property type="match status" value="1"/>
</dbReference>
<dbReference type="FunFam" id="3.30.200.20:FF:000178">
    <property type="entry name" value="serine/threonine-protein kinase PBS1-like"/>
    <property type="match status" value="1"/>
</dbReference>
<dbReference type="InterPro" id="IPR000719">
    <property type="entry name" value="Prot_kinase_dom"/>
</dbReference>
<dbReference type="PANTHER" id="PTHR48006">
    <property type="entry name" value="LEUCINE-RICH REPEAT-CONTAINING PROTEIN DDB_G0281931-RELATED"/>
    <property type="match status" value="1"/>
</dbReference>
<dbReference type="GO" id="GO:0005524">
    <property type="term" value="F:ATP binding"/>
    <property type="evidence" value="ECO:0007669"/>
    <property type="project" value="UniProtKB-KW"/>
</dbReference>
<dbReference type="Proteomes" id="UP001605036">
    <property type="component" value="Unassembled WGS sequence"/>
</dbReference>
<evidence type="ECO:0000256" key="4">
    <source>
        <dbReference type="SAM" id="Phobius"/>
    </source>
</evidence>
<name>A0ABD1YPR7_9MARC</name>
<dbReference type="InterPro" id="IPR011009">
    <property type="entry name" value="Kinase-like_dom_sf"/>
</dbReference>
<dbReference type="SUPFAM" id="SSF56112">
    <property type="entry name" value="Protein kinase-like (PK-like)"/>
    <property type="match status" value="1"/>
</dbReference>
<organism evidence="6 7">
    <name type="scientific">Riccia fluitans</name>
    <dbReference type="NCBI Taxonomy" id="41844"/>
    <lineage>
        <taxon>Eukaryota</taxon>
        <taxon>Viridiplantae</taxon>
        <taxon>Streptophyta</taxon>
        <taxon>Embryophyta</taxon>
        <taxon>Marchantiophyta</taxon>
        <taxon>Marchantiopsida</taxon>
        <taxon>Marchantiidae</taxon>
        <taxon>Marchantiales</taxon>
        <taxon>Ricciaceae</taxon>
        <taxon>Riccia</taxon>
    </lineage>
</organism>
<proteinExistence type="predicted"/>
<keyword evidence="2" id="KW-0547">Nucleotide-binding</keyword>
<evidence type="ECO:0000256" key="1">
    <source>
        <dbReference type="ARBA" id="ARBA00022679"/>
    </source>
</evidence>
<keyword evidence="4" id="KW-1133">Transmembrane helix</keyword>
<evidence type="ECO:0000256" key="3">
    <source>
        <dbReference type="ARBA" id="ARBA00022840"/>
    </source>
</evidence>
<reference evidence="6 7" key="1">
    <citation type="submission" date="2024-09" db="EMBL/GenBank/DDBJ databases">
        <title>Chromosome-scale assembly of Riccia fluitans.</title>
        <authorList>
            <person name="Paukszto L."/>
            <person name="Sawicki J."/>
            <person name="Karawczyk K."/>
            <person name="Piernik-Szablinska J."/>
            <person name="Szczecinska M."/>
            <person name="Mazdziarz M."/>
        </authorList>
    </citation>
    <scope>NUCLEOTIDE SEQUENCE [LARGE SCALE GENOMIC DNA]</scope>
    <source>
        <strain evidence="6">Rf_01</strain>
        <tissue evidence="6">Aerial parts of the thallus</tissue>
    </source>
</reference>
<keyword evidence="4" id="KW-0812">Transmembrane</keyword>
<evidence type="ECO:0000256" key="2">
    <source>
        <dbReference type="ARBA" id="ARBA00022741"/>
    </source>
</evidence>
<dbReference type="Gene3D" id="1.10.510.10">
    <property type="entry name" value="Transferase(Phosphotransferase) domain 1"/>
    <property type="match status" value="1"/>
</dbReference>
<dbReference type="Pfam" id="PF00069">
    <property type="entry name" value="Pkinase"/>
    <property type="match status" value="1"/>
</dbReference>
<dbReference type="SMART" id="SM00220">
    <property type="entry name" value="S_TKc"/>
    <property type="match status" value="1"/>
</dbReference>
<evidence type="ECO:0000313" key="6">
    <source>
        <dbReference type="EMBL" id="KAL2632429.1"/>
    </source>
</evidence>
<evidence type="ECO:0000313" key="7">
    <source>
        <dbReference type="Proteomes" id="UP001605036"/>
    </source>
</evidence>
<keyword evidence="3" id="KW-0067">ATP-binding</keyword>
<gene>
    <name evidence="6" type="ORF">R1flu_017115</name>
</gene>
<dbReference type="GO" id="GO:0016740">
    <property type="term" value="F:transferase activity"/>
    <property type="evidence" value="ECO:0007669"/>
    <property type="project" value="UniProtKB-KW"/>
</dbReference>
<dbReference type="Gene3D" id="3.30.200.20">
    <property type="entry name" value="Phosphorylase Kinase, domain 1"/>
    <property type="match status" value="1"/>
</dbReference>
<keyword evidence="7" id="KW-1185">Reference proteome</keyword>
<accession>A0ABD1YPR7</accession>
<sequence>MGTVGSIIGAVCAAIALIGIAGKVYWWCKPRRNSPRSPKETASTVSGSSRSAWAPCSFMCPAENDVELGVAFGSSRTLSANSHAASIATTSSSRSMKASKFSQKSSRDLPEPAVKSKSYTFEEMRTCTNHFSSKIGQGRFGPVYRGQLSAKEVAVKVIARNSGQGASEFVREVDFVANLHHDNLVPLVGHCQESPHQMLIYEYISNGTLQDHLHNQDTQALRPCLTWQQRLHIALDVAEALEYLHKTGRAVTIHGDVKPKNILLDDKLNAKVSDFGISKFASVDNSGVPTQVFGTPGYIDPEFSTTKYMTAKSDVYSLGVVLLELISGRPSTQLNSQGKPDSMWDLTDWGCSLIRAGNLRDLVDPALRGAYEKQSLAKVVLQTFRLAIRLASGRFAVTAVFPNRNMAKHASCRGHVGSP</sequence>
<feature type="domain" description="Protein kinase" evidence="5">
    <location>
        <begin position="129"/>
        <end position="385"/>
    </location>
</feature>
<feature type="transmembrane region" description="Helical" evidence="4">
    <location>
        <begin position="6"/>
        <end position="26"/>
    </location>
</feature>
<protein>
    <recommendedName>
        <fullName evidence="5">Protein kinase domain-containing protein</fullName>
    </recommendedName>
</protein>
<evidence type="ECO:0000259" key="5">
    <source>
        <dbReference type="PROSITE" id="PS50011"/>
    </source>
</evidence>
<comment type="caution">
    <text evidence="6">The sequence shown here is derived from an EMBL/GenBank/DDBJ whole genome shotgun (WGS) entry which is preliminary data.</text>
</comment>
<dbReference type="PROSITE" id="PS50011">
    <property type="entry name" value="PROTEIN_KINASE_DOM"/>
    <property type="match status" value="1"/>
</dbReference>
<dbReference type="AlphaFoldDB" id="A0ABD1YPR7"/>
<keyword evidence="1" id="KW-0808">Transferase</keyword>
<keyword evidence="4" id="KW-0472">Membrane</keyword>
<dbReference type="EMBL" id="JBHFFA010000004">
    <property type="protein sequence ID" value="KAL2632429.1"/>
    <property type="molecule type" value="Genomic_DNA"/>
</dbReference>
<dbReference type="InterPro" id="IPR051824">
    <property type="entry name" value="LRR_Rcpt-Like_S/T_Kinase"/>
</dbReference>